<evidence type="ECO:0000259" key="4">
    <source>
        <dbReference type="PROSITE" id="PS50887"/>
    </source>
</evidence>
<feature type="domain" description="GGDEF" evidence="4">
    <location>
        <begin position="168"/>
        <end position="307"/>
    </location>
</feature>
<dbReference type="CDD" id="cd00130">
    <property type="entry name" value="PAS"/>
    <property type="match status" value="1"/>
</dbReference>
<dbReference type="InterPro" id="IPR000700">
    <property type="entry name" value="PAS-assoc_C"/>
</dbReference>
<dbReference type="EMBL" id="BMEV01000011">
    <property type="protein sequence ID" value="GGH71936.1"/>
    <property type="molecule type" value="Genomic_DNA"/>
</dbReference>
<dbReference type="CDD" id="cd01949">
    <property type="entry name" value="GGDEF"/>
    <property type="match status" value="1"/>
</dbReference>
<dbReference type="InterPro" id="IPR035919">
    <property type="entry name" value="EAL_sf"/>
</dbReference>
<dbReference type="InterPro" id="IPR029787">
    <property type="entry name" value="Nucleotide_cyclase"/>
</dbReference>
<dbReference type="AlphaFoldDB" id="A0A8J3EJ79"/>
<dbReference type="InterPro" id="IPR043128">
    <property type="entry name" value="Rev_trsase/Diguanyl_cyclase"/>
</dbReference>
<feature type="domain" description="EAL" evidence="3">
    <location>
        <begin position="316"/>
        <end position="567"/>
    </location>
</feature>
<evidence type="ECO:0000313" key="6">
    <source>
        <dbReference type="Proteomes" id="UP000602050"/>
    </source>
</evidence>
<dbReference type="InterPro" id="IPR035965">
    <property type="entry name" value="PAS-like_dom_sf"/>
</dbReference>
<evidence type="ECO:0000259" key="2">
    <source>
        <dbReference type="PROSITE" id="PS50113"/>
    </source>
</evidence>
<dbReference type="PROSITE" id="PS50887">
    <property type="entry name" value="GGDEF"/>
    <property type="match status" value="1"/>
</dbReference>
<keyword evidence="6" id="KW-1185">Reference proteome</keyword>
<evidence type="ECO:0000259" key="3">
    <source>
        <dbReference type="PROSITE" id="PS50883"/>
    </source>
</evidence>
<evidence type="ECO:0000259" key="1">
    <source>
        <dbReference type="PROSITE" id="PS50112"/>
    </source>
</evidence>
<dbReference type="Proteomes" id="UP000602050">
    <property type="component" value="Unassembled WGS sequence"/>
</dbReference>
<dbReference type="SUPFAM" id="SSF141868">
    <property type="entry name" value="EAL domain-like"/>
    <property type="match status" value="1"/>
</dbReference>
<dbReference type="SMART" id="SM00267">
    <property type="entry name" value="GGDEF"/>
    <property type="match status" value="1"/>
</dbReference>
<dbReference type="NCBIfam" id="TIGR00254">
    <property type="entry name" value="GGDEF"/>
    <property type="match status" value="1"/>
</dbReference>
<dbReference type="InterPro" id="IPR001610">
    <property type="entry name" value="PAC"/>
</dbReference>
<dbReference type="SMART" id="SM00091">
    <property type="entry name" value="PAS"/>
    <property type="match status" value="1"/>
</dbReference>
<dbReference type="FunFam" id="3.30.70.270:FF:000001">
    <property type="entry name" value="Diguanylate cyclase domain protein"/>
    <property type="match status" value="1"/>
</dbReference>
<dbReference type="Gene3D" id="3.30.450.20">
    <property type="entry name" value="PAS domain"/>
    <property type="match status" value="1"/>
</dbReference>
<protein>
    <submittedName>
        <fullName evidence="5">GGDEF domain-containing protein</fullName>
    </submittedName>
</protein>
<name>A0A8J3EJ79_9BACI</name>
<dbReference type="Pfam" id="PF00563">
    <property type="entry name" value="EAL"/>
    <property type="match status" value="1"/>
</dbReference>
<dbReference type="InterPro" id="IPR001633">
    <property type="entry name" value="EAL_dom"/>
</dbReference>
<dbReference type="PROSITE" id="PS50883">
    <property type="entry name" value="EAL"/>
    <property type="match status" value="1"/>
</dbReference>
<dbReference type="PANTHER" id="PTHR44757:SF2">
    <property type="entry name" value="BIOFILM ARCHITECTURE MAINTENANCE PROTEIN MBAA"/>
    <property type="match status" value="1"/>
</dbReference>
<dbReference type="RefSeq" id="WP_188391124.1">
    <property type="nucleotide sequence ID" value="NZ_BMEV01000011.1"/>
</dbReference>
<evidence type="ECO:0000313" key="5">
    <source>
        <dbReference type="EMBL" id="GGH71936.1"/>
    </source>
</evidence>
<dbReference type="Pfam" id="PF13426">
    <property type="entry name" value="PAS_9"/>
    <property type="match status" value="1"/>
</dbReference>
<dbReference type="PROSITE" id="PS50112">
    <property type="entry name" value="PAS"/>
    <property type="match status" value="1"/>
</dbReference>
<dbReference type="SUPFAM" id="SSF55785">
    <property type="entry name" value="PYP-like sensor domain (PAS domain)"/>
    <property type="match status" value="1"/>
</dbReference>
<dbReference type="Pfam" id="PF00990">
    <property type="entry name" value="GGDEF"/>
    <property type="match status" value="1"/>
</dbReference>
<dbReference type="PROSITE" id="PS50113">
    <property type="entry name" value="PAC"/>
    <property type="match status" value="1"/>
</dbReference>
<dbReference type="SMART" id="SM00086">
    <property type="entry name" value="PAC"/>
    <property type="match status" value="1"/>
</dbReference>
<organism evidence="5 6">
    <name type="scientific">Compostibacillus humi</name>
    <dbReference type="NCBI Taxonomy" id="1245525"/>
    <lineage>
        <taxon>Bacteria</taxon>
        <taxon>Bacillati</taxon>
        <taxon>Bacillota</taxon>
        <taxon>Bacilli</taxon>
        <taxon>Bacillales</taxon>
        <taxon>Bacillaceae</taxon>
        <taxon>Compostibacillus</taxon>
    </lineage>
</organism>
<reference evidence="5" key="2">
    <citation type="submission" date="2020-09" db="EMBL/GenBank/DDBJ databases">
        <authorList>
            <person name="Sun Q."/>
            <person name="Zhou Y."/>
        </authorList>
    </citation>
    <scope>NUCLEOTIDE SEQUENCE</scope>
    <source>
        <strain evidence="5">CGMCC 1.12360</strain>
    </source>
</reference>
<dbReference type="FunFam" id="3.20.20.450:FF:000001">
    <property type="entry name" value="Cyclic di-GMP phosphodiesterase yahA"/>
    <property type="match status" value="1"/>
</dbReference>
<sequence length="567" mass="65437">MTKSAQLDETLKKLRDIEFALNVSTIVSITDKDGVIQFANDKFCEISGYSREELIGKKQSLVNSGYHPKSFFRNLWNTIQSGKVWRGEIKNKAKDGSHYWVDTTIVPFLDEHGEPYQYISIRHDITTRKKYEEYIESMAYFDSLTKLPNRNQLSKWVERHVHLKAAGKSFTVLFLDIDHFVAINDNFGHYIGDRVLQEIAARIRKNLRKTDFASRQGGDEFIIILANNDQEEEAEQIAENLLQSIRAPFNVEDKEITITASIGICHETFGSTILNGKHFIDSLIRKADIAMYHTKKKGGNGYHFSTPYQNIEMERSFLIEQNVNHALKNDEFYIVYQPIVNLRNNQMIGVESLLRWHHPELGHISPGEFIPILERTGQIVQVGRWILWTVCNQMKLWQTKGIFLEKVSVNVAPVQLKDPNFVQDLQKILNETELDASYLELEITEGTIIEIENAVQLLKQLQQLGVKISIDDFGTGYSSLSYLKKLPIDTLKIDKSFINDLDRDGKIIVNTIISMSKNLRYRVVAEGIETKEHLEYLKQQKCHEGQGFYFSKPMKHDEIPKIYALEN</sequence>
<accession>A0A8J3EJ79</accession>
<feature type="domain" description="PAC" evidence="2">
    <location>
        <begin position="85"/>
        <end position="137"/>
    </location>
</feature>
<reference evidence="5" key="1">
    <citation type="journal article" date="2014" name="Int. J. Syst. Evol. Microbiol.">
        <title>Complete genome sequence of Corynebacterium casei LMG S-19264T (=DSM 44701T), isolated from a smear-ripened cheese.</title>
        <authorList>
            <consortium name="US DOE Joint Genome Institute (JGI-PGF)"/>
            <person name="Walter F."/>
            <person name="Albersmeier A."/>
            <person name="Kalinowski J."/>
            <person name="Ruckert C."/>
        </authorList>
    </citation>
    <scope>NUCLEOTIDE SEQUENCE</scope>
    <source>
        <strain evidence="5">CGMCC 1.12360</strain>
    </source>
</reference>
<dbReference type="InterPro" id="IPR000160">
    <property type="entry name" value="GGDEF_dom"/>
</dbReference>
<comment type="caution">
    <text evidence="5">The sequence shown here is derived from an EMBL/GenBank/DDBJ whole genome shotgun (WGS) entry which is preliminary data.</text>
</comment>
<dbReference type="PANTHER" id="PTHR44757">
    <property type="entry name" value="DIGUANYLATE CYCLASE DGCP"/>
    <property type="match status" value="1"/>
</dbReference>
<proteinExistence type="predicted"/>
<dbReference type="SUPFAM" id="SSF55073">
    <property type="entry name" value="Nucleotide cyclase"/>
    <property type="match status" value="1"/>
</dbReference>
<feature type="domain" description="PAS" evidence="1">
    <location>
        <begin position="7"/>
        <end position="70"/>
    </location>
</feature>
<dbReference type="Gene3D" id="3.20.20.450">
    <property type="entry name" value="EAL domain"/>
    <property type="match status" value="1"/>
</dbReference>
<dbReference type="InterPro" id="IPR000014">
    <property type="entry name" value="PAS"/>
</dbReference>
<dbReference type="InterPro" id="IPR052155">
    <property type="entry name" value="Biofilm_reg_signaling"/>
</dbReference>
<dbReference type="SMART" id="SM00052">
    <property type="entry name" value="EAL"/>
    <property type="match status" value="1"/>
</dbReference>
<dbReference type="Gene3D" id="3.30.70.270">
    <property type="match status" value="1"/>
</dbReference>
<dbReference type="NCBIfam" id="TIGR00229">
    <property type="entry name" value="sensory_box"/>
    <property type="match status" value="1"/>
</dbReference>
<dbReference type="CDD" id="cd01948">
    <property type="entry name" value="EAL"/>
    <property type="match status" value="1"/>
</dbReference>
<gene>
    <name evidence="5" type="ORF">GCM10010978_08370</name>
</gene>